<sequence length="175" mass="19923">MEDELVEMVDLHNSILHDIAIIGISIRKTGAKTPFICYLRIPSLLRVRSQSSGFDPASSKSSSFIYNIDHALCPREQSKVEKAGSINIYKEMNMLSRLIMMANYLRPFVKIKDQEKMDKASSTCLINEACQDKSSFTNAFHIFMHMLPLIFISLLISRKCADLSRLYKAVPEENN</sequence>
<name>A0ABS8VB64_DATST</name>
<gene>
    <name evidence="1" type="ORF">HAX54_032691</name>
</gene>
<evidence type="ECO:0000313" key="2">
    <source>
        <dbReference type="Proteomes" id="UP000823775"/>
    </source>
</evidence>
<dbReference type="EMBL" id="JACEIK010004163">
    <property type="protein sequence ID" value="MCD9644473.1"/>
    <property type="molecule type" value="Genomic_DNA"/>
</dbReference>
<protein>
    <submittedName>
        <fullName evidence="1">Uncharacterized protein</fullName>
    </submittedName>
</protein>
<organism evidence="1 2">
    <name type="scientific">Datura stramonium</name>
    <name type="common">Jimsonweed</name>
    <name type="synonym">Common thornapple</name>
    <dbReference type="NCBI Taxonomy" id="4076"/>
    <lineage>
        <taxon>Eukaryota</taxon>
        <taxon>Viridiplantae</taxon>
        <taxon>Streptophyta</taxon>
        <taxon>Embryophyta</taxon>
        <taxon>Tracheophyta</taxon>
        <taxon>Spermatophyta</taxon>
        <taxon>Magnoliopsida</taxon>
        <taxon>eudicotyledons</taxon>
        <taxon>Gunneridae</taxon>
        <taxon>Pentapetalae</taxon>
        <taxon>asterids</taxon>
        <taxon>lamiids</taxon>
        <taxon>Solanales</taxon>
        <taxon>Solanaceae</taxon>
        <taxon>Solanoideae</taxon>
        <taxon>Datureae</taxon>
        <taxon>Datura</taxon>
    </lineage>
</organism>
<accession>A0ABS8VB64</accession>
<dbReference type="Proteomes" id="UP000823775">
    <property type="component" value="Unassembled WGS sequence"/>
</dbReference>
<proteinExistence type="predicted"/>
<comment type="caution">
    <text evidence="1">The sequence shown here is derived from an EMBL/GenBank/DDBJ whole genome shotgun (WGS) entry which is preliminary data.</text>
</comment>
<evidence type="ECO:0000313" key="1">
    <source>
        <dbReference type="EMBL" id="MCD9644473.1"/>
    </source>
</evidence>
<keyword evidence="2" id="KW-1185">Reference proteome</keyword>
<reference evidence="1 2" key="1">
    <citation type="journal article" date="2021" name="BMC Genomics">
        <title>Datura genome reveals duplications of psychoactive alkaloid biosynthetic genes and high mutation rate following tissue culture.</title>
        <authorList>
            <person name="Rajewski A."/>
            <person name="Carter-House D."/>
            <person name="Stajich J."/>
            <person name="Litt A."/>
        </authorList>
    </citation>
    <scope>NUCLEOTIDE SEQUENCE [LARGE SCALE GENOMIC DNA]</scope>
    <source>
        <strain evidence="1">AR-01</strain>
    </source>
</reference>